<sequence>MGVTPLLELAAVSYTYPGPQGGSRVLNAVSGVIHEGETLGVVGPNGSGKSTLLKILATLLRPTSGQVRYRGRPMARVPLHYRGRVNYSAGAPYGFYPRLTAVENLRFFAGIKGAACSPAGARRLLETVGLADRADAVYATFSLGMRQRLHLARLLLEPSEIWIVDEPTNGLDTDGVRLLEKILGDRPDKTKVIVSHDDDFLSRVATRRFVLTASGLVTV</sequence>
<dbReference type="PANTHER" id="PTHR42939:SF1">
    <property type="entry name" value="ABC TRANSPORTER ATP-BINDING PROTEIN ALBC-RELATED"/>
    <property type="match status" value="1"/>
</dbReference>
<gene>
    <name evidence="5" type="ORF">SAMN04489716_5574</name>
</gene>
<evidence type="ECO:0000256" key="2">
    <source>
        <dbReference type="ARBA" id="ARBA00022741"/>
    </source>
</evidence>
<protein>
    <submittedName>
        <fullName evidence="5">Heme ABC exporter, ATP-binding protein CcmA</fullName>
    </submittedName>
</protein>
<dbReference type="SUPFAM" id="SSF52540">
    <property type="entry name" value="P-loop containing nucleoside triphosphate hydrolases"/>
    <property type="match status" value="1"/>
</dbReference>
<dbReference type="EMBL" id="LT629758">
    <property type="protein sequence ID" value="SDT68110.1"/>
    <property type="molecule type" value="Genomic_DNA"/>
</dbReference>
<dbReference type="InterPro" id="IPR003593">
    <property type="entry name" value="AAA+_ATPase"/>
</dbReference>
<keyword evidence="3 5" id="KW-0067">ATP-binding</keyword>
<dbReference type="AlphaFoldDB" id="A0A1H2CC69"/>
<dbReference type="Proteomes" id="UP000198688">
    <property type="component" value="Chromosome I"/>
</dbReference>
<keyword evidence="2" id="KW-0547">Nucleotide-binding</keyword>
<proteinExistence type="predicted"/>
<dbReference type="STRING" id="113562.SAMN04489716_5574"/>
<dbReference type="InterPro" id="IPR003439">
    <property type="entry name" value="ABC_transporter-like_ATP-bd"/>
</dbReference>
<evidence type="ECO:0000259" key="4">
    <source>
        <dbReference type="PROSITE" id="PS50893"/>
    </source>
</evidence>
<evidence type="ECO:0000313" key="6">
    <source>
        <dbReference type="Proteomes" id="UP000198688"/>
    </source>
</evidence>
<reference evidence="5 6" key="1">
    <citation type="submission" date="2016-10" db="EMBL/GenBank/DDBJ databases">
        <authorList>
            <person name="de Groot N.N."/>
        </authorList>
    </citation>
    <scope>NUCLEOTIDE SEQUENCE [LARGE SCALE GENOMIC DNA]</scope>
    <source>
        <strain evidence="5 6">DSM 43941</strain>
    </source>
</reference>
<evidence type="ECO:0000256" key="3">
    <source>
        <dbReference type="ARBA" id="ARBA00022840"/>
    </source>
</evidence>
<dbReference type="PANTHER" id="PTHR42939">
    <property type="entry name" value="ABC TRANSPORTER ATP-BINDING PROTEIN ALBC-RELATED"/>
    <property type="match status" value="1"/>
</dbReference>
<accession>A0A1H2CC69</accession>
<dbReference type="RefSeq" id="WP_157751811.1">
    <property type="nucleotide sequence ID" value="NZ_BOMJ01000043.1"/>
</dbReference>
<evidence type="ECO:0000313" key="5">
    <source>
        <dbReference type="EMBL" id="SDT68110.1"/>
    </source>
</evidence>
<dbReference type="OrthoDB" id="9778870at2"/>
<organism evidence="5 6">
    <name type="scientific">Actinoplanes derwentensis</name>
    <dbReference type="NCBI Taxonomy" id="113562"/>
    <lineage>
        <taxon>Bacteria</taxon>
        <taxon>Bacillati</taxon>
        <taxon>Actinomycetota</taxon>
        <taxon>Actinomycetes</taxon>
        <taxon>Micromonosporales</taxon>
        <taxon>Micromonosporaceae</taxon>
        <taxon>Actinoplanes</taxon>
    </lineage>
</organism>
<dbReference type="GO" id="GO:0016887">
    <property type="term" value="F:ATP hydrolysis activity"/>
    <property type="evidence" value="ECO:0007669"/>
    <property type="project" value="InterPro"/>
</dbReference>
<dbReference type="GO" id="GO:0005524">
    <property type="term" value="F:ATP binding"/>
    <property type="evidence" value="ECO:0007669"/>
    <property type="project" value="UniProtKB-KW"/>
</dbReference>
<dbReference type="Gene3D" id="3.40.50.300">
    <property type="entry name" value="P-loop containing nucleotide triphosphate hydrolases"/>
    <property type="match status" value="1"/>
</dbReference>
<dbReference type="PROSITE" id="PS50893">
    <property type="entry name" value="ABC_TRANSPORTER_2"/>
    <property type="match status" value="1"/>
</dbReference>
<evidence type="ECO:0000256" key="1">
    <source>
        <dbReference type="ARBA" id="ARBA00022448"/>
    </source>
</evidence>
<dbReference type="SMART" id="SM00382">
    <property type="entry name" value="AAA"/>
    <property type="match status" value="1"/>
</dbReference>
<dbReference type="InterPro" id="IPR027417">
    <property type="entry name" value="P-loop_NTPase"/>
</dbReference>
<dbReference type="InterPro" id="IPR051782">
    <property type="entry name" value="ABC_Transporter_VariousFunc"/>
</dbReference>
<keyword evidence="1" id="KW-0813">Transport</keyword>
<name>A0A1H2CC69_9ACTN</name>
<keyword evidence="6" id="KW-1185">Reference proteome</keyword>
<dbReference type="Pfam" id="PF00005">
    <property type="entry name" value="ABC_tran"/>
    <property type="match status" value="1"/>
</dbReference>
<feature type="domain" description="ABC transporter" evidence="4">
    <location>
        <begin position="7"/>
        <end position="219"/>
    </location>
</feature>